<proteinExistence type="predicted"/>
<evidence type="ECO:0000313" key="2">
    <source>
        <dbReference type="Proteomes" id="UP000824533"/>
    </source>
</evidence>
<protein>
    <submittedName>
        <fullName evidence="1">Uncharacterized protein</fullName>
    </submittedName>
</protein>
<dbReference type="Proteomes" id="UP000824533">
    <property type="component" value="Linkage Group LG07"/>
</dbReference>
<reference evidence="1 2" key="1">
    <citation type="journal article" date="2021" name="Front. Genet.">
        <title>Chromosome-Level Genome Assembly Reveals Significant Gene Expansion in the Toll and IMD Signaling Pathways of Dendrolimus kikuchii.</title>
        <authorList>
            <person name="Zhou J."/>
            <person name="Wu P."/>
            <person name="Xiong Z."/>
            <person name="Liu N."/>
            <person name="Zhao N."/>
            <person name="Ji M."/>
            <person name="Qiu Y."/>
            <person name="Yang B."/>
        </authorList>
    </citation>
    <scope>NUCLEOTIDE SEQUENCE [LARGE SCALE GENOMIC DNA]</scope>
    <source>
        <strain evidence="1">Ann1</strain>
    </source>
</reference>
<comment type="caution">
    <text evidence="1">The sequence shown here is derived from an EMBL/GenBank/DDBJ whole genome shotgun (WGS) entry which is preliminary data.</text>
</comment>
<gene>
    <name evidence="1" type="ORF">K1T71_004656</name>
</gene>
<name>A0ACC1D8B0_9NEOP</name>
<sequence length="516" mass="58898">MSRDDNLTRRLLVLMQETGYPLVQRNGQRRFGPPLDWTGPPPPKGCEVFIGKLPRDIYEDVLVPIFTKIGRIYEMRLMMDFSGSNRGYAFVTYATRVEANKAIKEVDGFEIQPGKRIGVVKSVDNCRLFIGGIPKEKTKREVLDELSKNVSGIVDVILYKNCFDTKLNRGFAFVEFTSHSAAAMARRALVPGEVKLWGHDVMVDWAEPEPYVDDEQMQRVKVLYVRNFLIKTTPETIKLAFETAINTKVEHVKKMYDYAFIHFYDRAHAELAMKLMQNSNIDGSIIEIRWAKPVDRDLYRIQKMTRGNAKFNNSNLNFSQTMLLYKHHLEKKEYLNCPNDEDATGSVCSGLNPGQQTPTKTWIMPPASQNQYTLARAKLESMCKRYMWASPVYSCQKHLDPIGREVYVGKVELPLVGLPLLTLPRQIGPLITLPCSSMEEAHEKAAECALYFIKTLRVEAIQRSTMTPMQPVQTLFPQIMPSMPTCVGLPCEYMTTSMYTSPQALPLPAQRMWHSV</sequence>
<accession>A0ACC1D8B0</accession>
<organism evidence="1 2">
    <name type="scientific">Dendrolimus kikuchii</name>
    <dbReference type="NCBI Taxonomy" id="765133"/>
    <lineage>
        <taxon>Eukaryota</taxon>
        <taxon>Metazoa</taxon>
        <taxon>Ecdysozoa</taxon>
        <taxon>Arthropoda</taxon>
        <taxon>Hexapoda</taxon>
        <taxon>Insecta</taxon>
        <taxon>Pterygota</taxon>
        <taxon>Neoptera</taxon>
        <taxon>Endopterygota</taxon>
        <taxon>Lepidoptera</taxon>
        <taxon>Glossata</taxon>
        <taxon>Ditrysia</taxon>
        <taxon>Bombycoidea</taxon>
        <taxon>Lasiocampidae</taxon>
        <taxon>Dendrolimus</taxon>
    </lineage>
</organism>
<keyword evidence="2" id="KW-1185">Reference proteome</keyword>
<dbReference type="EMBL" id="CM034393">
    <property type="protein sequence ID" value="KAJ0180065.1"/>
    <property type="molecule type" value="Genomic_DNA"/>
</dbReference>
<evidence type="ECO:0000313" key="1">
    <source>
        <dbReference type="EMBL" id="KAJ0180065.1"/>
    </source>
</evidence>